<dbReference type="NCBIfam" id="TIGR03025">
    <property type="entry name" value="EPS_sugtrans"/>
    <property type="match status" value="1"/>
</dbReference>
<evidence type="ECO:0000259" key="8">
    <source>
        <dbReference type="Pfam" id="PF02397"/>
    </source>
</evidence>
<comment type="caution">
    <text evidence="9">The sequence shown here is derived from an EMBL/GenBank/DDBJ whole genome shotgun (WGS) entry which is preliminary data.</text>
</comment>
<protein>
    <submittedName>
        <fullName evidence="9">Sugar transferase</fullName>
    </submittedName>
</protein>
<evidence type="ECO:0000256" key="6">
    <source>
        <dbReference type="ARBA" id="ARBA00023136"/>
    </source>
</evidence>
<name>A0ABP5K5U4_9ACTN</name>
<evidence type="ECO:0000256" key="7">
    <source>
        <dbReference type="SAM" id="Phobius"/>
    </source>
</evidence>
<organism evidence="9 10">
    <name type="scientific">Nocardioides bigeumensis</name>
    <dbReference type="NCBI Taxonomy" id="433657"/>
    <lineage>
        <taxon>Bacteria</taxon>
        <taxon>Bacillati</taxon>
        <taxon>Actinomycetota</taxon>
        <taxon>Actinomycetes</taxon>
        <taxon>Propionibacteriales</taxon>
        <taxon>Nocardioidaceae</taxon>
        <taxon>Nocardioides</taxon>
    </lineage>
</organism>
<keyword evidence="4 7" id="KW-0812">Transmembrane</keyword>
<sequence>MRVDGAVRRTRRSTLQLSTAAADLLTILLVTVVAAVGRNTLPFFESVGDIPENVSASAVFIVAGWLAALALSGAYAESHFAVGTEEYRRVFMASLAAAGLVGIGCYLAQFPLSRGFFVLLFTLGIPMLMLSRFLGRRVIQRLRRGGRLTRQILIAGAPQHVEALADVLMRESWLGYSIIGCLTADGPPPSETLTGIPVLGRTRDAERIVGSRDVDTLLIAEGAFEEGASLRQMAWDLEKHKDLEIAVAPSLTDVAAGRVEIRPVAGLPLVYIGHTRAQDSAHWAKRLFDIVGSVSLLLASFPFWAWAALRIKLHDGGPVLFRQTRVGLDGRTFECLKFRTMVIGAESMLPTMQGDDADHVLFKMQHDPRVTKAGRLLRRYSLDELPQLLNVLRGDMSLVGPRPPLPSEVERYEDVANRRLRVRPGLTGLWQISGRSSLSWDDTIRLDLYYVDNWSMVQDLVILAKTASAVMAARGAY</sequence>
<evidence type="ECO:0000256" key="3">
    <source>
        <dbReference type="ARBA" id="ARBA00022679"/>
    </source>
</evidence>
<dbReference type="Pfam" id="PF13727">
    <property type="entry name" value="CoA_binding_3"/>
    <property type="match status" value="1"/>
</dbReference>
<dbReference type="Proteomes" id="UP001500575">
    <property type="component" value="Unassembled WGS sequence"/>
</dbReference>
<feature type="transmembrane region" description="Helical" evidence="7">
    <location>
        <begin position="287"/>
        <end position="309"/>
    </location>
</feature>
<feature type="transmembrane region" description="Helical" evidence="7">
    <location>
        <begin position="115"/>
        <end position="134"/>
    </location>
</feature>
<evidence type="ECO:0000256" key="1">
    <source>
        <dbReference type="ARBA" id="ARBA00004141"/>
    </source>
</evidence>
<gene>
    <name evidence="9" type="ORF">GCM10009843_26200</name>
</gene>
<dbReference type="Gene3D" id="3.40.50.720">
    <property type="entry name" value="NAD(P)-binding Rossmann-like Domain"/>
    <property type="match status" value="1"/>
</dbReference>
<dbReference type="PANTHER" id="PTHR30576">
    <property type="entry name" value="COLANIC BIOSYNTHESIS UDP-GLUCOSE LIPID CARRIER TRANSFERASE"/>
    <property type="match status" value="1"/>
</dbReference>
<dbReference type="EMBL" id="BAAAQQ010000012">
    <property type="protein sequence ID" value="GAA2127104.1"/>
    <property type="molecule type" value="Genomic_DNA"/>
</dbReference>
<accession>A0ABP5K5U4</accession>
<dbReference type="Pfam" id="PF02397">
    <property type="entry name" value="Bac_transf"/>
    <property type="match status" value="1"/>
</dbReference>
<dbReference type="InterPro" id="IPR017475">
    <property type="entry name" value="EPS_sugar_tfrase"/>
</dbReference>
<dbReference type="InterPro" id="IPR003362">
    <property type="entry name" value="Bact_transf"/>
</dbReference>
<keyword evidence="10" id="KW-1185">Reference proteome</keyword>
<evidence type="ECO:0000313" key="9">
    <source>
        <dbReference type="EMBL" id="GAA2127104.1"/>
    </source>
</evidence>
<comment type="similarity">
    <text evidence="2">Belongs to the bacterial sugar transferase family.</text>
</comment>
<evidence type="ECO:0000313" key="10">
    <source>
        <dbReference type="Proteomes" id="UP001500575"/>
    </source>
</evidence>
<evidence type="ECO:0000256" key="4">
    <source>
        <dbReference type="ARBA" id="ARBA00022692"/>
    </source>
</evidence>
<comment type="subcellular location">
    <subcellularLocation>
        <location evidence="1">Membrane</location>
        <topology evidence="1">Multi-pass membrane protein</topology>
    </subcellularLocation>
</comment>
<proteinExistence type="inferred from homology"/>
<feature type="transmembrane region" description="Helical" evidence="7">
    <location>
        <begin position="90"/>
        <end position="109"/>
    </location>
</feature>
<feature type="domain" description="Bacterial sugar transferase" evidence="8">
    <location>
        <begin position="285"/>
        <end position="471"/>
    </location>
</feature>
<keyword evidence="6 7" id="KW-0472">Membrane</keyword>
<dbReference type="GO" id="GO:0016740">
    <property type="term" value="F:transferase activity"/>
    <property type="evidence" value="ECO:0007669"/>
    <property type="project" value="UniProtKB-KW"/>
</dbReference>
<evidence type="ECO:0000256" key="2">
    <source>
        <dbReference type="ARBA" id="ARBA00006464"/>
    </source>
</evidence>
<feature type="transmembrane region" description="Helical" evidence="7">
    <location>
        <begin position="57"/>
        <end position="78"/>
    </location>
</feature>
<reference evidence="10" key="1">
    <citation type="journal article" date="2019" name="Int. J. Syst. Evol. Microbiol.">
        <title>The Global Catalogue of Microorganisms (GCM) 10K type strain sequencing project: providing services to taxonomists for standard genome sequencing and annotation.</title>
        <authorList>
            <consortium name="The Broad Institute Genomics Platform"/>
            <consortium name="The Broad Institute Genome Sequencing Center for Infectious Disease"/>
            <person name="Wu L."/>
            <person name="Ma J."/>
        </authorList>
    </citation>
    <scope>NUCLEOTIDE SEQUENCE [LARGE SCALE GENOMIC DNA]</scope>
    <source>
        <strain evidence="10">JCM 16021</strain>
    </source>
</reference>
<evidence type="ECO:0000256" key="5">
    <source>
        <dbReference type="ARBA" id="ARBA00022989"/>
    </source>
</evidence>
<keyword evidence="3 9" id="KW-0808">Transferase</keyword>
<keyword evidence="5 7" id="KW-1133">Transmembrane helix</keyword>
<feature type="transmembrane region" description="Helical" evidence="7">
    <location>
        <begin position="20"/>
        <end position="37"/>
    </location>
</feature>
<dbReference type="PANTHER" id="PTHR30576:SF10">
    <property type="entry name" value="SLL5057 PROTEIN"/>
    <property type="match status" value="1"/>
</dbReference>